<feature type="compositionally biased region" description="Polar residues" evidence="1">
    <location>
        <begin position="132"/>
        <end position="141"/>
    </location>
</feature>
<keyword evidence="3" id="KW-1185">Reference proteome</keyword>
<organism evidence="2 3">
    <name type="scientific">Eumeta variegata</name>
    <name type="common">Bagworm moth</name>
    <name type="synonym">Eumeta japonica</name>
    <dbReference type="NCBI Taxonomy" id="151549"/>
    <lineage>
        <taxon>Eukaryota</taxon>
        <taxon>Metazoa</taxon>
        <taxon>Ecdysozoa</taxon>
        <taxon>Arthropoda</taxon>
        <taxon>Hexapoda</taxon>
        <taxon>Insecta</taxon>
        <taxon>Pterygota</taxon>
        <taxon>Neoptera</taxon>
        <taxon>Endopterygota</taxon>
        <taxon>Lepidoptera</taxon>
        <taxon>Glossata</taxon>
        <taxon>Ditrysia</taxon>
        <taxon>Tineoidea</taxon>
        <taxon>Psychidae</taxon>
        <taxon>Oiketicinae</taxon>
        <taxon>Eumeta</taxon>
    </lineage>
</organism>
<reference evidence="2 3" key="1">
    <citation type="journal article" date="2019" name="Commun. Biol.">
        <title>The bagworm genome reveals a unique fibroin gene that provides high tensile strength.</title>
        <authorList>
            <person name="Kono N."/>
            <person name="Nakamura H."/>
            <person name="Ohtoshi R."/>
            <person name="Tomita M."/>
            <person name="Numata K."/>
            <person name="Arakawa K."/>
        </authorList>
    </citation>
    <scope>NUCLEOTIDE SEQUENCE [LARGE SCALE GENOMIC DNA]</scope>
</reference>
<feature type="compositionally biased region" description="Low complexity" evidence="1">
    <location>
        <begin position="32"/>
        <end position="43"/>
    </location>
</feature>
<accession>A0A4C1SC44</accession>
<evidence type="ECO:0000313" key="3">
    <source>
        <dbReference type="Proteomes" id="UP000299102"/>
    </source>
</evidence>
<evidence type="ECO:0000313" key="2">
    <source>
        <dbReference type="EMBL" id="GBO99674.1"/>
    </source>
</evidence>
<proteinExistence type="predicted"/>
<comment type="caution">
    <text evidence="2">The sequence shown here is derived from an EMBL/GenBank/DDBJ whole genome shotgun (WGS) entry which is preliminary data.</text>
</comment>
<dbReference type="AlphaFoldDB" id="A0A4C1SC44"/>
<sequence length="148" mass="16144">MQDLTGQNSNDSGGSGGAGRASTPHLRPTPSPTGSTGSRSMSPAVDKRLVRQVEIVFKIGAIRATFARRTRGFPTLTHIERVRVRARRPECAVFCPFCGREPPSPARRLMYGRAGGRRATPRYIAPAEKLAASTQNTGRPDSTTRRRR</sequence>
<feature type="region of interest" description="Disordered" evidence="1">
    <location>
        <begin position="127"/>
        <end position="148"/>
    </location>
</feature>
<dbReference type="EMBL" id="BGZK01000003">
    <property type="protein sequence ID" value="GBO99674.1"/>
    <property type="molecule type" value="Genomic_DNA"/>
</dbReference>
<protein>
    <submittedName>
        <fullName evidence="2">Trithorax group protein osa</fullName>
    </submittedName>
</protein>
<feature type="compositionally biased region" description="Low complexity" evidence="1">
    <location>
        <begin position="1"/>
        <end position="12"/>
    </location>
</feature>
<dbReference type="Proteomes" id="UP000299102">
    <property type="component" value="Unassembled WGS sequence"/>
</dbReference>
<name>A0A4C1SC44_EUMVA</name>
<gene>
    <name evidence="2" type="primary">osa</name>
    <name evidence="2" type="ORF">EVAR_780_1</name>
</gene>
<feature type="region of interest" description="Disordered" evidence="1">
    <location>
        <begin position="1"/>
        <end position="45"/>
    </location>
</feature>
<evidence type="ECO:0000256" key="1">
    <source>
        <dbReference type="SAM" id="MobiDB-lite"/>
    </source>
</evidence>
<dbReference type="STRING" id="151549.A0A4C1SC44"/>